<evidence type="ECO:0000313" key="3">
    <source>
        <dbReference type="Proteomes" id="UP001549122"/>
    </source>
</evidence>
<dbReference type="EMBL" id="JBEPLO010000006">
    <property type="protein sequence ID" value="MET3557657.1"/>
    <property type="molecule type" value="Genomic_DNA"/>
</dbReference>
<reference evidence="2 3" key="1">
    <citation type="submission" date="2024-06" db="EMBL/GenBank/DDBJ databases">
        <title>Genomic Encyclopedia of Type Strains, Phase IV (KMG-IV): sequencing the most valuable type-strain genomes for metagenomic binning, comparative biology and taxonomic classification.</title>
        <authorList>
            <person name="Goeker M."/>
        </authorList>
    </citation>
    <scope>NUCLEOTIDE SEQUENCE [LARGE SCALE GENOMIC DNA]</scope>
    <source>
        <strain evidence="2 3">DSM 28303</strain>
    </source>
</reference>
<dbReference type="GO" id="GO:0103043">
    <property type="term" value="F:phosphoribosyl 1,2-cyclic phosphate phosphodiesterase activity"/>
    <property type="evidence" value="ECO:0007669"/>
    <property type="project" value="UniProtKB-EC"/>
</dbReference>
<accession>A0ABV2FGH8</accession>
<dbReference type="EC" id="3.1.4.55" evidence="2"/>
<dbReference type="SUPFAM" id="SSF56281">
    <property type="entry name" value="Metallo-hydrolase/oxidoreductase"/>
    <property type="match status" value="1"/>
</dbReference>
<dbReference type="RefSeq" id="WP_354364516.1">
    <property type="nucleotide sequence ID" value="NZ_JBEPLO010000006.1"/>
</dbReference>
<dbReference type="InterPro" id="IPR036866">
    <property type="entry name" value="RibonucZ/Hydroxyglut_hydro"/>
</dbReference>
<keyword evidence="3" id="KW-1185">Reference proteome</keyword>
<dbReference type="Proteomes" id="UP001549122">
    <property type="component" value="Unassembled WGS sequence"/>
</dbReference>
<protein>
    <submittedName>
        <fullName evidence="2">Phosphoribosyl 1,2-cyclic phosphate phosphodiesterase</fullName>
        <ecNumber evidence="2">3.1.4.55</ecNumber>
    </submittedName>
</protein>
<dbReference type="Gene3D" id="3.60.15.10">
    <property type="entry name" value="Ribonuclease Z/Hydroxyacylglutathione hydrolase-like"/>
    <property type="match status" value="1"/>
</dbReference>
<dbReference type="Pfam" id="PF12706">
    <property type="entry name" value="Lactamase_B_2"/>
    <property type="match status" value="1"/>
</dbReference>
<dbReference type="PANTHER" id="PTHR42663">
    <property type="entry name" value="HYDROLASE C777.06C-RELATED-RELATED"/>
    <property type="match status" value="1"/>
</dbReference>
<evidence type="ECO:0000313" key="2">
    <source>
        <dbReference type="EMBL" id="MET3557657.1"/>
    </source>
</evidence>
<sequence>MEICFVGTAASEGFPAPFCACQECQSAKREGGKNLRRRSSAVVDGQVLIDFGPDTYTAYLSGIVDLLSITDIVLTHSHTDHFYERELVNLFEPMSLHNPNLPIKIYGNETVIAQIKNYMVSQRRCFDQFSEVMTLIIVQPFESFKVAHLTFTALLANHAGPNENAYIYEIFSGDKSMLYGTDTGLLPAETVAYLQQHPQNLYVFDATTGSYLSPYDSHMSFREIAQTLEAIGMPSHSDIPIFGTHFVHGFCGLHDELIEQGKQYGIIPAYDGLILKI</sequence>
<keyword evidence="2" id="KW-0378">Hydrolase</keyword>
<dbReference type="PANTHER" id="PTHR42663:SF6">
    <property type="entry name" value="HYDROLASE C777.06C-RELATED"/>
    <property type="match status" value="1"/>
</dbReference>
<name>A0ABV2FGH8_9STRE</name>
<proteinExistence type="predicted"/>
<gene>
    <name evidence="2" type="ORF">ABID29_000767</name>
</gene>
<evidence type="ECO:0000259" key="1">
    <source>
        <dbReference type="Pfam" id="PF12706"/>
    </source>
</evidence>
<comment type="caution">
    <text evidence="2">The sequence shown here is derived from an EMBL/GenBank/DDBJ whole genome shotgun (WGS) entry which is preliminary data.</text>
</comment>
<organism evidence="2 3">
    <name type="scientific">Streptococcus rupicaprae</name>
    <dbReference type="NCBI Taxonomy" id="759619"/>
    <lineage>
        <taxon>Bacteria</taxon>
        <taxon>Bacillati</taxon>
        <taxon>Bacillota</taxon>
        <taxon>Bacilli</taxon>
        <taxon>Lactobacillales</taxon>
        <taxon>Streptococcaceae</taxon>
        <taxon>Streptococcus</taxon>
    </lineage>
</organism>
<feature type="domain" description="Metallo-beta-lactamase" evidence="1">
    <location>
        <begin position="47"/>
        <end position="232"/>
    </location>
</feature>
<dbReference type="InterPro" id="IPR001279">
    <property type="entry name" value="Metallo-B-lactamas"/>
</dbReference>